<gene>
    <name evidence="5" type="ORF">MPH_00426</name>
</gene>
<keyword evidence="2" id="KW-0067">ATP-binding</keyword>
<reference evidence="5 6" key="1">
    <citation type="journal article" date="2012" name="BMC Genomics">
        <title>Tools to kill: Genome of one of the most destructive plant pathogenic fungi Macrophomina phaseolina.</title>
        <authorList>
            <person name="Islam M.S."/>
            <person name="Haque M.S."/>
            <person name="Islam M.M."/>
            <person name="Emdad E.M."/>
            <person name="Halim A."/>
            <person name="Hossen Q.M.M."/>
            <person name="Hossain M.Z."/>
            <person name="Ahmed B."/>
            <person name="Rahim S."/>
            <person name="Rahman M.S."/>
            <person name="Alam M.M."/>
            <person name="Hou S."/>
            <person name="Wan X."/>
            <person name="Saito J.A."/>
            <person name="Alam M."/>
        </authorList>
    </citation>
    <scope>NUCLEOTIDE SEQUENCE [LARGE SCALE GENOMIC DNA]</scope>
    <source>
        <strain evidence="5 6">MS6</strain>
    </source>
</reference>
<sequence length="564" mass="62402">MGQQANQGLPRQPGEASPPSIRLNRPTPEAKDTASTAAVATDSLELPILASPKIPVNEALASVSSKRFNIDTVCAALQNKCSIKALADYLGTYVPDHIKIKMNDKIVGRASPIFYAIEYAINNDSLQSVELLIEYRADPNALLTTKHFCCQIPTLAFTIICAAKKLKDSLPIVKLLLSAGAKPELTLTALNNNVGATAQCSAICNNAINVSHAYLLERAQRGNAVLQGLKKQLVGVYELFALLTIDHYLIGQDYAIKLVKETLFSHVVTNSQYPLVMAFAGPSGHGKTEMASQMGTLLSLEITIVDCTHMKHDTDLFGSRNGYKRSDEGSQLNNFLKKHDGKRAIVFLEEFDKTTRDVFIATAAITNQSIALRLSGSWPRIWAIRTSKTSTRRSCRRIQPSLRQICRWSCFTRSYLRYSQITLALLMRLADESRLPIDCHPTVKRYIGHSHLEFGDGIELSQHTARSCYNPELGARSLKRGIEELKRKFVMAYCDAHPEEVTEDLNTKPVRSFRAQVRRTMDGKTDMVVIYQGISKIGVEKATAAAAEDSESNECDSDTHSPRP</sequence>
<dbReference type="SUPFAM" id="SSF52540">
    <property type="entry name" value="P-loop containing nucleoside triphosphate hydrolases"/>
    <property type="match status" value="1"/>
</dbReference>
<evidence type="ECO:0000256" key="2">
    <source>
        <dbReference type="ARBA" id="ARBA00022840"/>
    </source>
</evidence>
<dbReference type="AlphaFoldDB" id="K2SBD4"/>
<dbReference type="GO" id="GO:0016887">
    <property type="term" value="F:ATP hydrolysis activity"/>
    <property type="evidence" value="ECO:0007669"/>
    <property type="project" value="InterPro"/>
</dbReference>
<comment type="caution">
    <text evidence="5">The sequence shown here is derived from an EMBL/GenBank/DDBJ whole genome shotgun (WGS) entry which is preliminary data.</text>
</comment>
<feature type="region of interest" description="Disordered" evidence="3">
    <location>
        <begin position="1"/>
        <end position="33"/>
    </location>
</feature>
<evidence type="ECO:0000313" key="6">
    <source>
        <dbReference type="Proteomes" id="UP000007129"/>
    </source>
</evidence>
<dbReference type="InterPro" id="IPR050130">
    <property type="entry name" value="ClpA_ClpB"/>
</dbReference>
<dbReference type="Gene3D" id="3.40.50.300">
    <property type="entry name" value="P-loop containing nucleotide triphosphate hydrolases"/>
    <property type="match status" value="1"/>
</dbReference>
<dbReference type="Gene3D" id="1.25.40.20">
    <property type="entry name" value="Ankyrin repeat-containing domain"/>
    <property type="match status" value="1"/>
</dbReference>
<feature type="region of interest" description="Disordered" evidence="3">
    <location>
        <begin position="545"/>
        <end position="564"/>
    </location>
</feature>
<evidence type="ECO:0000259" key="4">
    <source>
        <dbReference type="Pfam" id="PF07724"/>
    </source>
</evidence>
<dbReference type="Pfam" id="PF07724">
    <property type="entry name" value="AAA_2"/>
    <property type="match status" value="1"/>
</dbReference>
<dbReference type="EMBL" id="AHHD01000026">
    <property type="protein sequence ID" value="EKG22247.1"/>
    <property type="molecule type" value="Genomic_DNA"/>
</dbReference>
<organism evidence="5 6">
    <name type="scientific">Macrophomina phaseolina (strain MS6)</name>
    <name type="common">Charcoal rot fungus</name>
    <dbReference type="NCBI Taxonomy" id="1126212"/>
    <lineage>
        <taxon>Eukaryota</taxon>
        <taxon>Fungi</taxon>
        <taxon>Dikarya</taxon>
        <taxon>Ascomycota</taxon>
        <taxon>Pezizomycotina</taxon>
        <taxon>Dothideomycetes</taxon>
        <taxon>Dothideomycetes incertae sedis</taxon>
        <taxon>Botryosphaeriales</taxon>
        <taxon>Botryosphaeriaceae</taxon>
        <taxon>Macrophomina</taxon>
    </lineage>
</organism>
<dbReference type="eggNOG" id="ENOG502SIK2">
    <property type="taxonomic scope" value="Eukaryota"/>
</dbReference>
<dbReference type="STRING" id="1126212.K2SBD4"/>
<dbReference type="InterPro" id="IPR027417">
    <property type="entry name" value="P-loop_NTPase"/>
</dbReference>
<dbReference type="InterPro" id="IPR003959">
    <property type="entry name" value="ATPase_AAA_core"/>
</dbReference>
<keyword evidence="1" id="KW-0547">Nucleotide-binding</keyword>
<accession>K2SBD4</accession>
<dbReference type="GO" id="GO:0005524">
    <property type="term" value="F:ATP binding"/>
    <property type="evidence" value="ECO:0007669"/>
    <property type="project" value="UniProtKB-KW"/>
</dbReference>
<dbReference type="PANTHER" id="PTHR11638:SF18">
    <property type="entry name" value="HEAT SHOCK PROTEIN 104"/>
    <property type="match status" value="1"/>
</dbReference>
<dbReference type="HOGENOM" id="CLU_021319_0_0_1"/>
<dbReference type="VEuPathDB" id="FungiDB:MPH_00426"/>
<name>K2SBD4_MACPH</name>
<dbReference type="OrthoDB" id="47330at2759"/>
<protein>
    <submittedName>
        <fullName evidence="5">ATPase AAA-5</fullName>
    </submittedName>
</protein>
<evidence type="ECO:0000256" key="3">
    <source>
        <dbReference type="SAM" id="MobiDB-lite"/>
    </source>
</evidence>
<dbReference type="InParanoid" id="K2SBD4"/>
<dbReference type="PANTHER" id="PTHR11638">
    <property type="entry name" value="ATP-DEPENDENT CLP PROTEASE"/>
    <property type="match status" value="1"/>
</dbReference>
<dbReference type="InterPro" id="IPR036770">
    <property type="entry name" value="Ankyrin_rpt-contain_sf"/>
</dbReference>
<evidence type="ECO:0000313" key="5">
    <source>
        <dbReference type="EMBL" id="EKG22247.1"/>
    </source>
</evidence>
<feature type="domain" description="ATPase AAA-type core" evidence="4">
    <location>
        <begin position="277"/>
        <end position="359"/>
    </location>
</feature>
<proteinExistence type="predicted"/>
<dbReference type="GO" id="GO:0005737">
    <property type="term" value="C:cytoplasm"/>
    <property type="evidence" value="ECO:0007669"/>
    <property type="project" value="TreeGrafter"/>
</dbReference>
<dbReference type="SUPFAM" id="SSF48403">
    <property type="entry name" value="Ankyrin repeat"/>
    <property type="match status" value="1"/>
</dbReference>
<dbReference type="Proteomes" id="UP000007129">
    <property type="component" value="Unassembled WGS sequence"/>
</dbReference>
<dbReference type="GO" id="GO:0034605">
    <property type="term" value="P:cellular response to heat"/>
    <property type="evidence" value="ECO:0007669"/>
    <property type="project" value="TreeGrafter"/>
</dbReference>
<evidence type="ECO:0000256" key="1">
    <source>
        <dbReference type="ARBA" id="ARBA00022741"/>
    </source>
</evidence>